<organism evidence="1 2">
    <name type="scientific">Gryllus longicercus</name>
    <dbReference type="NCBI Taxonomy" id="2509291"/>
    <lineage>
        <taxon>Eukaryota</taxon>
        <taxon>Metazoa</taxon>
        <taxon>Ecdysozoa</taxon>
        <taxon>Arthropoda</taxon>
        <taxon>Hexapoda</taxon>
        <taxon>Insecta</taxon>
        <taxon>Pterygota</taxon>
        <taxon>Neoptera</taxon>
        <taxon>Polyneoptera</taxon>
        <taxon>Orthoptera</taxon>
        <taxon>Ensifera</taxon>
        <taxon>Gryllidea</taxon>
        <taxon>Grylloidea</taxon>
        <taxon>Gryllidae</taxon>
        <taxon>Gryllinae</taxon>
        <taxon>Gryllus</taxon>
    </lineage>
</organism>
<comment type="caution">
    <text evidence="1">The sequence shown here is derived from an EMBL/GenBank/DDBJ whole genome shotgun (WGS) entry which is preliminary data.</text>
</comment>
<dbReference type="AlphaFoldDB" id="A0AAN9VL27"/>
<dbReference type="EMBL" id="JAZDUA010000199">
    <property type="protein sequence ID" value="KAK7864592.1"/>
    <property type="molecule type" value="Genomic_DNA"/>
</dbReference>
<keyword evidence="2" id="KW-1185">Reference proteome</keyword>
<dbReference type="Proteomes" id="UP001378592">
    <property type="component" value="Unassembled WGS sequence"/>
</dbReference>
<sequence length="70" mass="8024">MELARLPELDTKNISTHQPLAMCRFLARELGLAGNDEWEALYIDATVDELCALKARKFCLWIIYVILNIS</sequence>
<dbReference type="Gene3D" id="1.20.1050.130">
    <property type="match status" value="1"/>
</dbReference>
<reference evidence="1 2" key="1">
    <citation type="submission" date="2024-03" db="EMBL/GenBank/DDBJ databases">
        <title>The genome assembly and annotation of the cricket Gryllus longicercus Weissman &amp; Gray.</title>
        <authorList>
            <person name="Szrajer S."/>
            <person name="Gray D."/>
            <person name="Ylla G."/>
        </authorList>
    </citation>
    <scope>NUCLEOTIDE SEQUENCE [LARGE SCALE GENOMIC DNA]</scope>
    <source>
        <strain evidence="1">DAG 2021-001</strain>
        <tissue evidence="1">Whole body minus gut</tissue>
    </source>
</reference>
<protein>
    <submittedName>
        <fullName evidence="1">Uncharacterized protein</fullName>
    </submittedName>
</protein>
<proteinExistence type="predicted"/>
<evidence type="ECO:0000313" key="1">
    <source>
        <dbReference type="EMBL" id="KAK7864592.1"/>
    </source>
</evidence>
<evidence type="ECO:0000313" key="2">
    <source>
        <dbReference type="Proteomes" id="UP001378592"/>
    </source>
</evidence>
<gene>
    <name evidence="1" type="ORF">R5R35_003183</name>
</gene>
<name>A0AAN9VL27_9ORTH</name>
<accession>A0AAN9VL27</accession>